<name>A0ABT1MBF2_9MYCO</name>
<evidence type="ECO:0008006" key="3">
    <source>
        <dbReference type="Google" id="ProtNLM"/>
    </source>
</evidence>
<dbReference type="RefSeq" id="WP_255064555.1">
    <property type="nucleotide sequence ID" value="NZ_JANDBD010000017.1"/>
</dbReference>
<gene>
    <name evidence="1" type="ORF">NM203_30380</name>
</gene>
<organism evidence="1 2">
    <name type="scientific">Mycolicibacterium arenosum</name>
    <dbReference type="NCBI Taxonomy" id="2952157"/>
    <lineage>
        <taxon>Bacteria</taxon>
        <taxon>Bacillati</taxon>
        <taxon>Actinomycetota</taxon>
        <taxon>Actinomycetes</taxon>
        <taxon>Mycobacteriales</taxon>
        <taxon>Mycobacteriaceae</taxon>
        <taxon>Mycolicibacterium</taxon>
    </lineage>
</organism>
<keyword evidence="2" id="KW-1185">Reference proteome</keyword>
<proteinExistence type="predicted"/>
<reference evidence="1 2" key="1">
    <citation type="submission" date="2022-06" db="EMBL/GenBank/DDBJ databases">
        <title>Mycolicibacterium sp. CAU 1645 isolated from seawater.</title>
        <authorList>
            <person name="Kim W."/>
        </authorList>
    </citation>
    <scope>NUCLEOTIDE SEQUENCE [LARGE SCALE GENOMIC DNA]</scope>
    <source>
        <strain evidence="1 2">CAU 1645</strain>
    </source>
</reference>
<protein>
    <recommendedName>
        <fullName evidence="3">Antitoxin</fullName>
    </recommendedName>
</protein>
<accession>A0ABT1MBF2</accession>
<dbReference type="EMBL" id="JANDBD010000017">
    <property type="protein sequence ID" value="MCP9276504.1"/>
    <property type="molecule type" value="Genomic_DNA"/>
</dbReference>
<sequence length="50" mass="5742">MSETRRLSELVAVRFLPDDLETIQQEAERRRVSVPRLLRDLAMSNLTAAS</sequence>
<evidence type="ECO:0000313" key="2">
    <source>
        <dbReference type="Proteomes" id="UP001651690"/>
    </source>
</evidence>
<evidence type="ECO:0000313" key="1">
    <source>
        <dbReference type="EMBL" id="MCP9276504.1"/>
    </source>
</evidence>
<dbReference type="Proteomes" id="UP001651690">
    <property type="component" value="Unassembled WGS sequence"/>
</dbReference>
<comment type="caution">
    <text evidence="1">The sequence shown here is derived from an EMBL/GenBank/DDBJ whole genome shotgun (WGS) entry which is preliminary data.</text>
</comment>